<evidence type="ECO:0000259" key="4">
    <source>
        <dbReference type="PROSITE" id="PS50225"/>
    </source>
</evidence>
<dbReference type="PANTHER" id="PTHR24189:SF50">
    <property type="entry name" value="ANKYRIN REPEAT AND SOCS BOX PROTEIN 2"/>
    <property type="match status" value="1"/>
</dbReference>
<keyword evidence="6" id="KW-1185">Reference proteome</keyword>
<organism evidence="5 6">
    <name type="scientific">Patella caerulea</name>
    <name type="common">Rayed Mediterranean limpet</name>
    <dbReference type="NCBI Taxonomy" id="87958"/>
    <lineage>
        <taxon>Eukaryota</taxon>
        <taxon>Metazoa</taxon>
        <taxon>Spiralia</taxon>
        <taxon>Lophotrochozoa</taxon>
        <taxon>Mollusca</taxon>
        <taxon>Gastropoda</taxon>
        <taxon>Patellogastropoda</taxon>
        <taxon>Patelloidea</taxon>
        <taxon>Patellidae</taxon>
        <taxon>Patella</taxon>
    </lineage>
</organism>
<evidence type="ECO:0000256" key="1">
    <source>
        <dbReference type="ARBA" id="ARBA00022737"/>
    </source>
</evidence>
<dbReference type="Gene3D" id="1.25.40.20">
    <property type="entry name" value="Ankyrin repeat-containing domain"/>
    <property type="match status" value="2"/>
</dbReference>
<feature type="domain" description="SOCS box" evidence="4">
    <location>
        <begin position="297"/>
        <end position="341"/>
    </location>
</feature>
<dbReference type="InterPro" id="IPR001496">
    <property type="entry name" value="SOCS_box"/>
</dbReference>
<comment type="caution">
    <text evidence="5">The sequence shown here is derived from an EMBL/GenBank/DDBJ whole genome shotgun (WGS) entry which is preliminary data.</text>
</comment>
<protein>
    <recommendedName>
        <fullName evidence="4">SOCS box domain-containing protein</fullName>
    </recommendedName>
</protein>
<dbReference type="Pfam" id="PF07525">
    <property type="entry name" value="SOCS_box"/>
    <property type="match status" value="1"/>
</dbReference>
<dbReference type="InterPro" id="IPR036770">
    <property type="entry name" value="Ankyrin_rpt-contain_sf"/>
</dbReference>
<dbReference type="SMART" id="SM00248">
    <property type="entry name" value="ANK"/>
    <property type="match status" value="5"/>
</dbReference>
<dbReference type="SMART" id="SM00969">
    <property type="entry name" value="SOCS_box"/>
    <property type="match status" value="1"/>
</dbReference>
<keyword evidence="2 3" id="KW-0040">ANK repeat</keyword>
<dbReference type="Pfam" id="PF00023">
    <property type="entry name" value="Ank"/>
    <property type="match status" value="1"/>
</dbReference>
<dbReference type="SUPFAM" id="SSF158235">
    <property type="entry name" value="SOCS box-like"/>
    <property type="match status" value="1"/>
</dbReference>
<dbReference type="EMBL" id="JAZGQO010000010">
    <property type="protein sequence ID" value="KAK6176285.1"/>
    <property type="molecule type" value="Genomic_DNA"/>
</dbReference>
<dbReference type="SUPFAM" id="SSF48403">
    <property type="entry name" value="Ankyrin repeat"/>
    <property type="match status" value="1"/>
</dbReference>
<dbReference type="PROSITE" id="PS50225">
    <property type="entry name" value="SOCS"/>
    <property type="match status" value="1"/>
</dbReference>
<dbReference type="InterPro" id="IPR050745">
    <property type="entry name" value="Multifunctional_regulatory"/>
</dbReference>
<dbReference type="GO" id="GO:0035556">
    <property type="term" value="P:intracellular signal transduction"/>
    <property type="evidence" value="ECO:0007669"/>
    <property type="project" value="InterPro"/>
</dbReference>
<dbReference type="AlphaFoldDB" id="A0AAN8JIL5"/>
<evidence type="ECO:0000313" key="5">
    <source>
        <dbReference type="EMBL" id="KAK6176285.1"/>
    </source>
</evidence>
<dbReference type="PROSITE" id="PS50297">
    <property type="entry name" value="ANK_REP_REGION"/>
    <property type="match status" value="2"/>
</dbReference>
<evidence type="ECO:0000256" key="3">
    <source>
        <dbReference type="PROSITE-ProRule" id="PRU00023"/>
    </source>
</evidence>
<reference evidence="5 6" key="1">
    <citation type="submission" date="2024-01" db="EMBL/GenBank/DDBJ databases">
        <title>The genome of the rayed Mediterranean limpet Patella caerulea (Linnaeus, 1758).</title>
        <authorList>
            <person name="Anh-Thu Weber A."/>
            <person name="Halstead-Nussloch G."/>
        </authorList>
    </citation>
    <scope>NUCLEOTIDE SEQUENCE [LARGE SCALE GENOMIC DNA]</scope>
    <source>
        <strain evidence="5">AATW-2023a</strain>
        <tissue evidence="5">Whole specimen</tissue>
    </source>
</reference>
<dbReference type="PROSITE" id="PS50088">
    <property type="entry name" value="ANK_REPEAT"/>
    <property type="match status" value="2"/>
</dbReference>
<gene>
    <name evidence="5" type="ORF">SNE40_014596</name>
</gene>
<evidence type="ECO:0000256" key="2">
    <source>
        <dbReference type="ARBA" id="ARBA00023043"/>
    </source>
</evidence>
<feature type="repeat" description="ANK" evidence="3">
    <location>
        <begin position="123"/>
        <end position="155"/>
    </location>
</feature>
<dbReference type="Gene3D" id="1.10.750.20">
    <property type="entry name" value="SOCS box"/>
    <property type="match status" value="1"/>
</dbReference>
<name>A0AAN8JIL5_PATCE</name>
<keyword evidence="1" id="KW-0677">Repeat</keyword>
<dbReference type="PANTHER" id="PTHR24189">
    <property type="entry name" value="MYOTROPHIN"/>
    <property type="match status" value="1"/>
</dbReference>
<evidence type="ECO:0000313" key="6">
    <source>
        <dbReference type="Proteomes" id="UP001347796"/>
    </source>
</evidence>
<accession>A0AAN8JIL5</accession>
<dbReference type="Pfam" id="PF12796">
    <property type="entry name" value="Ank_2"/>
    <property type="match status" value="2"/>
</dbReference>
<sequence length="343" mass="39147">MDYAFLDAVTNTSDESDEETSENKKLFFMASALGHINRLKEYLDDGIDIETKDYVFGETIFIRACRHDHIDILEFAHCRDANVNAASNSGETALHVATKNSSYLCVKYLLSIPQVEKDYQDKLGQTPLMVAAFKSSVQCVDMLLSADCDANLQDCHGRTALHRALDPYDNFLGKHNACLCVELLTETDCDINHADLNGDTPLHMAIKKYNWKAVKWLISENCDIDKHMRSDKDLAIFSQTKLPAVPTSPFLLALNFLNVRFIKYLILCGCSYYEYARFINYCEKNAVIYEFLENAFSGPRSLKENCRKVIRKSLGRPIYDKIHSLHIPEILRDFLLLKDLNID</sequence>
<feature type="repeat" description="ANK" evidence="3">
    <location>
        <begin position="197"/>
        <end position="229"/>
    </location>
</feature>
<dbReference type="InterPro" id="IPR002110">
    <property type="entry name" value="Ankyrin_rpt"/>
</dbReference>
<dbReference type="Proteomes" id="UP001347796">
    <property type="component" value="Unassembled WGS sequence"/>
</dbReference>
<dbReference type="InterPro" id="IPR036036">
    <property type="entry name" value="SOCS_box-like_dom_sf"/>
</dbReference>
<proteinExistence type="predicted"/>
<dbReference type="CDD" id="cd03587">
    <property type="entry name" value="SOCS"/>
    <property type="match status" value="1"/>
</dbReference>